<gene>
    <name evidence="6" type="ORF">IAA72_08475</name>
</gene>
<dbReference type="GO" id="GO:0003677">
    <property type="term" value="F:DNA binding"/>
    <property type="evidence" value="ECO:0007669"/>
    <property type="project" value="UniProtKB-KW"/>
</dbReference>
<dbReference type="GO" id="GO:0097367">
    <property type="term" value="F:carbohydrate derivative binding"/>
    <property type="evidence" value="ECO:0007669"/>
    <property type="project" value="InterPro"/>
</dbReference>
<dbReference type="InterPro" id="IPR000281">
    <property type="entry name" value="HTH_RpiR"/>
</dbReference>
<feature type="domain" description="SIS" evidence="5">
    <location>
        <begin position="125"/>
        <end position="264"/>
    </location>
</feature>
<keyword evidence="3" id="KW-0804">Transcription</keyword>
<dbReference type="InterPro" id="IPR035472">
    <property type="entry name" value="RpiR-like_SIS"/>
</dbReference>
<dbReference type="Pfam" id="PF01418">
    <property type="entry name" value="HTH_6"/>
    <property type="match status" value="1"/>
</dbReference>
<evidence type="ECO:0000256" key="2">
    <source>
        <dbReference type="ARBA" id="ARBA00023125"/>
    </source>
</evidence>
<keyword evidence="2" id="KW-0238">DNA-binding</keyword>
<dbReference type="SUPFAM" id="SSF53697">
    <property type="entry name" value="SIS domain"/>
    <property type="match status" value="1"/>
</dbReference>
<reference evidence="6" key="2">
    <citation type="journal article" date="2021" name="PeerJ">
        <title>Extensive microbial diversity within the chicken gut microbiome revealed by metagenomics and culture.</title>
        <authorList>
            <person name="Gilroy R."/>
            <person name="Ravi A."/>
            <person name="Getino M."/>
            <person name="Pursley I."/>
            <person name="Horton D.L."/>
            <person name="Alikhan N.F."/>
            <person name="Baker D."/>
            <person name="Gharbi K."/>
            <person name="Hall N."/>
            <person name="Watson M."/>
            <person name="Adriaenssens E.M."/>
            <person name="Foster-Nyarko E."/>
            <person name="Jarju S."/>
            <person name="Secka A."/>
            <person name="Antonio M."/>
            <person name="Oren A."/>
            <person name="Chaudhuri R.R."/>
            <person name="La Ragione R."/>
            <person name="Hildebrand F."/>
            <person name="Pallen M.J."/>
        </authorList>
    </citation>
    <scope>NUCLEOTIDE SEQUENCE</scope>
    <source>
        <strain evidence="6">14700</strain>
    </source>
</reference>
<dbReference type="InterPro" id="IPR046348">
    <property type="entry name" value="SIS_dom_sf"/>
</dbReference>
<dbReference type="Pfam" id="PF01380">
    <property type="entry name" value="SIS"/>
    <property type="match status" value="1"/>
</dbReference>
<proteinExistence type="predicted"/>
<dbReference type="EMBL" id="JADIMF010000143">
    <property type="protein sequence ID" value="MBO8469803.1"/>
    <property type="molecule type" value="Genomic_DNA"/>
</dbReference>
<dbReference type="InterPro" id="IPR001347">
    <property type="entry name" value="SIS_dom"/>
</dbReference>
<dbReference type="Proteomes" id="UP000810292">
    <property type="component" value="Unassembled WGS sequence"/>
</dbReference>
<dbReference type="PANTHER" id="PTHR30514">
    <property type="entry name" value="GLUCOKINASE"/>
    <property type="match status" value="1"/>
</dbReference>
<protein>
    <submittedName>
        <fullName evidence="6">MurR/RpiR family transcriptional regulator</fullName>
    </submittedName>
</protein>
<dbReference type="PROSITE" id="PS51464">
    <property type="entry name" value="SIS"/>
    <property type="match status" value="1"/>
</dbReference>
<dbReference type="AlphaFoldDB" id="A0A9D9NDU9"/>
<evidence type="ECO:0000256" key="3">
    <source>
        <dbReference type="ARBA" id="ARBA00023163"/>
    </source>
</evidence>
<dbReference type="PROSITE" id="PS51071">
    <property type="entry name" value="HTH_RPIR"/>
    <property type="match status" value="1"/>
</dbReference>
<dbReference type="CDD" id="cd05013">
    <property type="entry name" value="SIS_RpiR"/>
    <property type="match status" value="1"/>
</dbReference>
<keyword evidence="1" id="KW-0805">Transcription regulation</keyword>
<comment type="caution">
    <text evidence="6">The sequence shown here is derived from an EMBL/GenBank/DDBJ whole genome shotgun (WGS) entry which is preliminary data.</text>
</comment>
<reference evidence="6" key="1">
    <citation type="submission" date="2020-10" db="EMBL/GenBank/DDBJ databases">
        <authorList>
            <person name="Gilroy R."/>
        </authorList>
    </citation>
    <scope>NUCLEOTIDE SEQUENCE</scope>
    <source>
        <strain evidence="6">14700</strain>
    </source>
</reference>
<dbReference type="InterPro" id="IPR036388">
    <property type="entry name" value="WH-like_DNA-bd_sf"/>
</dbReference>
<sequence>MNTSDIITRIKNSYIKQNRKRKQISDYILSNISACCFHPLKKLAEEAGTTEVTLLSYCRSLGYSSFTDFRDALREYAVYWNQPNERTWQIGTDGNEGMTERIVEAEMENLSVIIATDQENQIEKAVSMLLSAERIFIAAHGVSKVSADYCMRRLISIGKDAVMLDLSDPNMVSSHLSQNNPEKSLLIAIAISPHGKSTIRTVSLCREEGIPVIALTDTPGSPIAIDSDCTLTAPASILGVTNSIVSTVSLVEILSIRASISARSSTNGERYRKILEIFSRT</sequence>
<feature type="domain" description="HTH rpiR-type" evidence="4">
    <location>
        <begin position="4"/>
        <end position="80"/>
    </location>
</feature>
<dbReference type="SUPFAM" id="SSF46689">
    <property type="entry name" value="Homeodomain-like"/>
    <property type="match status" value="1"/>
</dbReference>
<dbReference type="GO" id="GO:1901135">
    <property type="term" value="P:carbohydrate derivative metabolic process"/>
    <property type="evidence" value="ECO:0007669"/>
    <property type="project" value="InterPro"/>
</dbReference>
<evidence type="ECO:0000259" key="5">
    <source>
        <dbReference type="PROSITE" id="PS51464"/>
    </source>
</evidence>
<evidence type="ECO:0000256" key="1">
    <source>
        <dbReference type="ARBA" id="ARBA00023015"/>
    </source>
</evidence>
<evidence type="ECO:0000313" key="6">
    <source>
        <dbReference type="EMBL" id="MBO8469803.1"/>
    </source>
</evidence>
<name>A0A9D9NDU9_9SPIO</name>
<evidence type="ECO:0000313" key="7">
    <source>
        <dbReference type="Proteomes" id="UP000810292"/>
    </source>
</evidence>
<dbReference type="InterPro" id="IPR047640">
    <property type="entry name" value="RpiR-like"/>
</dbReference>
<dbReference type="InterPro" id="IPR009057">
    <property type="entry name" value="Homeodomain-like_sf"/>
</dbReference>
<dbReference type="GO" id="GO:0003700">
    <property type="term" value="F:DNA-binding transcription factor activity"/>
    <property type="evidence" value="ECO:0007669"/>
    <property type="project" value="InterPro"/>
</dbReference>
<evidence type="ECO:0000259" key="4">
    <source>
        <dbReference type="PROSITE" id="PS51071"/>
    </source>
</evidence>
<dbReference type="Gene3D" id="3.40.50.10490">
    <property type="entry name" value="Glucose-6-phosphate isomerase like protein, domain 1"/>
    <property type="match status" value="1"/>
</dbReference>
<accession>A0A9D9NDU9</accession>
<dbReference type="Gene3D" id="1.10.10.10">
    <property type="entry name" value="Winged helix-like DNA-binding domain superfamily/Winged helix DNA-binding domain"/>
    <property type="match status" value="1"/>
</dbReference>
<organism evidence="6 7">
    <name type="scientific">Candidatus Ornithospirochaeta stercoravium</name>
    <dbReference type="NCBI Taxonomy" id="2840897"/>
    <lineage>
        <taxon>Bacteria</taxon>
        <taxon>Pseudomonadati</taxon>
        <taxon>Spirochaetota</taxon>
        <taxon>Spirochaetia</taxon>
        <taxon>Spirochaetales</taxon>
        <taxon>Spirochaetaceae</taxon>
        <taxon>Spirochaetaceae incertae sedis</taxon>
        <taxon>Candidatus Ornithospirochaeta</taxon>
    </lineage>
</organism>